<keyword evidence="3 5" id="KW-0732">Signal</keyword>
<evidence type="ECO:0000256" key="1">
    <source>
        <dbReference type="ARBA" id="ARBA00004613"/>
    </source>
</evidence>
<dbReference type="PANTHER" id="PTHR46698">
    <property type="entry name" value="CROSSVEINLESS 2"/>
    <property type="match status" value="1"/>
</dbReference>
<evidence type="ECO:0008006" key="8">
    <source>
        <dbReference type="Google" id="ProtNLM"/>
    </source>
</evidence>
<dbReference type="EMBL" id="JACDTQ010000550">
    <property type="protein sequence ID" value="KAF5927611.1"/>
    <property type="molecule type" value="Genomic_DNA"/>
</dbReference>
<dbReference type="InterPro" id="IPR052424">
    <property type="entry name" value="Kielin_Chordin-BMP_Reg"/>
</dbReference>
<name>A0A7J7FI30_DICBM</name>
<reference evidence="6 7" key="1">
    <citation type="journal article" date="2020" name="Mol. Biol. Evol.">
        <title>Interspecific Gene Flow and the Evolution of Specialization in Black and White Rhinoceros.</title>
        <authorList>
            <person name="Moodley Y."/>
            <person name="Westbury M.V."/>
            <person name="Russo I.M."/>
            <person name="Gopalakrishnan S."/>
            <person name="Rakotoarivelo A."/>
            <person name="Olsen R.A."/>
            <person name="Prost S."/>
            <person name="Tunstall T."/>
            <person name="Ryder O.A."/>
            <person name="Dalen L."/>
            <person name="Bruford M.W."/>
        </authorList>
    </citation>
    <scope>NUCLEOTIDE SEQUENCE [LARGE SCALE GENOMIC DNA]</scope>
    <source>
        <strain evidence="6">SBR-YM</strain>
        <tissue evidence="6">Skin</tissue>
    </source>
</reference>
<dbReference type="Proteomes" id="UP000551758">
    <property type="component" value="Unassembled WGS sequence"/>
</dbReference>
<sequence>MAGPLAGLLPLVLQLSSLALAPGTGRGRAVPREHPQLADIHDYQQQAPAHSAPAGAPQEQWRPLEEQLGKLEAEVTELREQNKELQERVRQLESCECRPASSQCWGLGRAWPEGARWEPDACTACICQDGAAHCDPKPGLPNCRGCHQDGQAYGNGETFSPDACTTCRCLVSSCDPPWPGSAMPDLGARQGCCCCPDIEAWSLLGLLGQQSDPARAVEREGGLSVCPAGRDGAVPGALMLRAQLPGELHPTWGVLPRLPASLSSWQSSPGCEYEGQLYEEGANFLSSSNPCLQCSCLVSPPNLCPSPAPPWTSPALPWATPATLLAPQMPSEVWCQRDSPSILTLCPNPPRVPDTYSPYPPLGARPGGITAVGALQKSLVRCVPMKCLPSPCPEPVLRPGHCCPTCRGESPDPSLVELQEGLLCHFFNSRAHSVGL</sequence>
<comment type="subcellular location">
    <subcellularLocation>
        <location evidence="1">Secreted</location>
    </subcellularLocation>
</comment>
<gene>
    <name evidence="6" type="ORF">HPG69_000515</name>
</gene>
<dbReference type="Gene3D" id="2.10.70.10">
    <property type="entry name" value="Complement Module, domain 1"/>
    <property type="match status" value="3"/>
</dbReference>
<feature type="signal peptide" evidence="5">
    <location>
        <begin position="1"/>
        <end position="27"/>
    </location>
</feature>
<keyword evidence="7" id="KW-1185">Reference proteome</keyword>
<feature type="chain" id="PRO_5029673197" description="Kielin/chordin-like protein" evidence="5">
    <location>
        <begin position="28"/>
        <end position="436"/>
    </location>
</feature>
<feature type="coiled-coil region" evidence="4">
    <location>
        <begin position="61"/>
        <end position="98"/>
    </location>
</feature>
<comment type="caution">
    <text evidence="6">The sequence shown here is derived from an EMBL/GenBank/DDBJ whole genome shotgun (WGS) entry which is preliminary data.</text>
</comment>
<evidence type="ECO:0000256" key="5">
    <source>
        <dbReference type="SAM" id="SignalP"/>
    </source>
</evidence>
<dbReference type="PANTHER" id="PTHR46698:SF2">
    <property type="entry name" value="KIELIN_CHORDIN-LIKE PROTEIN"/>
    <property type="match status" value="1"/>
</dbReference>
<keyword evidence="4" id="KW-0175">Coiled coil</keyword>
<accession>A0A7J7FI30</accession>
<evidence type="ECO:0000313" key="7">
    <source>
        <dbReference type="Proteomes" id="UP000551758"/>
    </source>
</evidence>
<organism evidence="6 7">
    <name type="scientific">Diceros bicornis minor</name>
    <name type="common">South-central black rhinoceros</name>
    <dbReference type="NCBI Taxonomy" id="77932"/>
    <lineage>
        <taxon>Eukaryota</taxon>
        <taxon>Metazoa</taxon>
        <taxon>Chordata</taxon>
        <taxon>Craniata</taxon>
        <taxon>Vertebrata</taxon>
        <taxon>Euteleostomi</taxon>
        <taxon>Mammalia</taxon>
        <taxon>Eutheria</taxon>
        <taxon>Laurasiatheria</taxon>
        <taxon>Perissodactyla</taxon>
        <taxon>Rhinocerotidae</taxon>
        <taxon>Diceros</taxon>
    </lineage>
</organism>
<protein>
    <recommendedName>
        <fullName evidence="8">Kielin/chordin-like protein</fullName>
    </recommendedName>
</protein>
<evidence type="ECO:0000256" key="2">
    <source>
        <dbReference type="ARBA" id="ARBA00022525"/>
    </source>
</evidence>
<dbReference type="SUPFAM" id="SSF57603">
    <property type="entry name" value="FnI-like domain"/>
    <property type="match status" value="1"/>
</dbReference>
<dbReference type="AlphaFoldDB" id="A0A7J7FI30"/>
<keyword evidence="2" id="KW-0964">Secreted</keyword>
<dbReference type="GO" id="GO:0005576">
    <property type="term" value="C:extracellular region"/>
    <property type="evidence" value="ECO:0007669"/>
    <property type="project" value="UniProtKB-SubCell"/>
</dbReference>
<dbReference type="GO" id="GO:0030513">
    <property type="term" value="P:positive regulation of BMP signaling pathway"/>
    <property type="evidence" value="ECO:0007669"/>
    <property type="project" value="TreeGrafter"/>
</dbReference>
<evidence type="ECO:0000313" key="6">
    <source>
        <dbReference type="EMBL" id="KAF5927611.1"/>
    </source>
</evidence>
<proteinExistence type="predicted"/>
<evidence type="ECO:0000256" key="3">
    <source>
        <dbReference type="ARBA" id="ARBA00022729"/>
    </source>
</evidence>
<evidence type="ECO:0000256" key="4">
    <source>
        <dbReference type="SAM" id="Coils"/>
    </source>
</evidence>